<gene>
    <name evidence="1" type="ORF">BCY88_32985</name>
</gene>
<comment type="caution">
    <text evidence="1">The sequence shown here is derived from an EMBL/GenBank/DDBJ whole genome shotgun (WGS) entry which is preliminary data.</text>
</comment>
<reference evidence="1 2" key="1">
    <citation type="submission" date="2016-07" db="EMBL/GenBank/DDBJ databases">
        <title>Genome analysis of Burkholderia fungorum ES3-20.</title>
        <authorList>
            <person name="Xu D."/>
            <person name="Yao R."/>
            <person name="Zheng S."/>
        </authorList>
    </citation>
    <scope>NUCLEOTIDE SEQUENCE [LARGE SCALE GENOMIC DNA]</scope>
    <source>
        <strain evidence="1 2">ES3-20</strain>
    </source>
</reference>
<dbReference type="Proteomes" id="UP000283709">
    <property type="component" value="Unassembled WGS sequence"/>
</dbReference>
<sequence>MISRLNLLLDQHPIISGCCARRSSRVYTDTPQHHGKPMPAGVRYARMKDGSKLASKAARVQRFTHASLARTAFFSPSFRASV</sequence>
<dbReference type="EMBL" id="MCAS01000029">
    <property type="protein sequence ID" value="RKF40044.1"/>
    <property type="molecule type" value="Genomic_DNA"/>
</dbReference>
<evidence type="ECO:0000313" key="1">
    <source>
        <dbReference type="EMBL" id="RKF40044.1"/>
    </source>
</evidence>
<dbReference type="AlphaFoldDB" id="A0A3R7HF45"/>
<proteinExistence type="predicted"/>
<organism evidence="1 2">
    <name type="scientific">Paraburkholderia fungorum</name>
    <dbReference type="NCBI Taxonomy" id="134537"/>
    <lineage>
        <taxon>Bacteria</taxon>
        <taxon>Pseudomonadati</taxon>
        <taxon>Pseudomonadota</taxon>
        <taxon>Betaproteobacteria</taxon>
        <taxon>Burkholderiales</taxon>
        <taxon>Burkholderiaceae</taxon>
        <taxon>Paraburkholderia</taxon>
    </lineage>
</organism>
<evidence type="ECO:0000313" key="2">
    <source>
        <dbReference type="Proteomes" id="UP000283709"/>
    </source>
</evidence>
<name>A0A3R7HF45_9BURK</name>
<accession>A0A3R7HF45</accession>
<protein>
    <submittedName>
        <fullName evidence="1">Uncharacterized protein</fullName>
    </submittedName>
</protein>